<keyword evidence="3" id="KW-0560">Oxidoreductase</keyword>
<protein>
    <submittedName>
        <fullName evidence="6">SDR family oxidoreductase</fullName>
    </submittedName>
</protein>
<evidence type="ECO:0000256" key="5">
    <source>
        <dbReference type="SAM" id="MobiDB-lite"/>
    </source>
</evidence>
<dbReference type="PRINTS" id="PR00081">
    <property type="entry name" value="GDHRDH"/>
</dbReference>
<dbReference type="CDD" id="cd05324">
    <property type="entry name" value="carb_red_PTCR-like_SDR_c"/>
    <property type="match status" value="1"/>
</dbReference>
<accession>A0ABY2E1Z4</accession>
<dbReference type="InterPro" id="IPR002347">
    <property type="entry name" value="SDR_fam"/>
</dbReference>
<evidence type="ECO:0000256" key="3">
    <source>
        <dbReference type="ARBA" id="ARBA00023002"/>
    </source>
</evidence>
<dbReference type="InterPro" id="IPR045313">
    <property type="entry name" value="CBR1-like"/>
</dbReference>
<gene>
    <name evidence="6" type="ORF">EXU48_22700</name>
</gene>
<dbReference type="Pfam" id="PF00106">
    <property type="entry name" value="adh_short"/>
    <property type="match status" value="1"/>
</dbReference>
<dbReference type="PANTHER" id="PTHR43963:SF6">
    <property type="entry name" value="CHAIN DEHYDROGENASE FAMILY PROTEIN, PUTATIVE (AFU_ORTHOLOGUE AFUA_3G15350)-RELATED"/>
    <property type="match status" value="1"/>
</dbReference>
<evidence type="ECO:0000313" key="6">
    <source>
        <dbReference type="EMBL" id="TDE88541.1"/>
    </source>
</evidence>
<dbReference type="PRINTS" id="PR00080">
    <property type="entry name" value="SDRFAMILY"/>
</dbReference>
<keyword evidence="7" id="KW-1185">Reference proteome</keyword>
<reference evidence="6 7" key="1">
    <citation type="submission" date="2019-03" db="EMBL/GenBank/DDBJ databases">
        <title>Genomic features of bacteria from cold environments.</title>
        <authorList>
            <person name="Shen L."/>
        </authorList>
    </citation>
    <scope>NUCLEOTIDE SEQUENCE [LARGE SCALE GENOMIC DNA]</scope>
    <source>
        <strain evidence="7">T3246-1</strain>
    </source>
</reference>
<comment type="caution">
    <text evidence="6">The sequence shown here is derived from an EMBL/GenBank/DDBJ whole genome shotgun (WGS) entry which is preliminary data.</text>
</comment>
<comment type="similarity">
    <text evidence="1 4">Belongs to the short-chain dehydrogenases/reductases (SDR) family.</text>
</comment>
<evidence type="ECO:0000256" key="1">
    <source>
        <dbReference type="ARBA" id="ARBA00006484"/>
    </source>
</evidence>
<evidence type="ECO:0000256" key="4">
    <source>
        <dbReference type="RuleBase" id="RU000363"/>
    </source>
</evidence>
<sequence length="278" mass="29199">MPSPVPRRGISGSCVRTGSPQRSPGHETNGEGDLVTGPESTPSATDRVALVTGGNRGIGFEIARQLGAAGLRVALGCRRPADAADRVTALRDAGTEATAVELDVIAPGSPGRAVATVMEVYGRLDVLVNNAGIAIDAWPSHRPSEPDLDRVRTTIETNLFGAWACVGAAVPAMRANRYGRIVNLSSTMASIELTDDPRSPAYRVSKSALNMLTVVVAEDLRADGILVNAASPGYTRSDMSPKATRPVEDGADTPVWLATLPNDGPTGGFFYEREPLPW</sequence>
<feature type="region of interest" description="Disordered" evidence="5">
    <location>
        <begin position="1"/>
        <end position="45"/>
    </location>
</feature>
<organism evidence="6 7">
    <name type="scientific">Occultella glacieicola</name>
    <dbReference type="NCBI Taxonomy" id="2518684"/>
    <lineage>
        <taxon>Bacteria</taxon>
        <taxon>Bacillati</taxon>
        <taxon>Actinomycetota</taxon>
        <taxon>Actinomycetes</taxon>
        <taxon>Micrococcales</taxon>
        <taxon>Ruaniaceae</taxon>
        <taxon>Occultella</taxon>
    </lineage>
</organism>
<keyword evidence="2" id="KW-0521">NADP</keyword>
<evidence type="ECO:0000313" key="7">
    <source>
        <dbReference type="Proteomes" id="UP000504882"/>
    </source>
</evidence>
<dbReference type="Gene3D" id="3.40.50.720">
    <property type="entry name" value="NAD(P)-binding Rossmann-like Domain"/>
    <property type="match status" value="1"/>
</dbReference>
<name>A0ABY2E1Z4_9MICO</name>
<dbReference type="InterPro" id="IPR036291">
    <property type="entry name" value="NAD(P)-bd_dom_sf"/>
</dbReference>
<dbReference type="EMBL" id="SMNA01000016">
    <property type="protein sequence ID" value="TDE88541.1"/>
    <property type="molecule type" value="Genomic_DNA"/>
</dbReference>
<proteinExistence type="inferred from homology"/>
<dbReference type="SUPFAM" id="SSF51735">
    <property type="entry name" value="NAD(P)-binding Rossmann-fold domains"/>
    <property type="match status" value="1"/>
</dbReference>
<evidence type="ECO:0000256" key="2">
    <source>
        <dbReference type="ARBA" id="ARBA00022857"/>
    </source>
</evidence>
<dbReference type="Proteomes" id="UP000504882">
    <property type="component" value="Unassembled WGS sequence"/>
</dbReference>
<dbReference type="PANTHER" id="PTHR43963">
    <property type="entry name" value="CARBONYL REDUCTASE 1-RELATED"/>
    <property type="match status" value="1"/>
</dbReference>